<dbReference type="CDD" id="cd15534">
    <property type="entry name" value="PHD2_PHF12_Rco1"/>
    <property type="match status" value="1"/>
</dbReference>
<dbReference type="OrthoDB" id="1919692at2759"/>
<evidence type="ECO:0000313" key="10">
    <source>
        <dbReference type="Proteomes" id="UP000007879"/>
    </source>
</evidence>
<dbReference type="InterPro" id="IPR000253">
    <property type="entry name" value="FHA_dom"/>
</dbReference>
<feature type="region of interest" description="Disordered" evidence="6">
    <location>
        <begin position="617"/>
        <end position="685"/>
    </location>
</feature>
<dbReference type="SUPFAM" id="SSF49879">
    <property type="entry name" value="SMAD/FHA domain"/>
    <property type="match status" value="1"/>
</dbReference>
<dbReference type="KEGG" id="aqu:109580915"/>
<evidence type="ECO:0000259" key="8">
    <source>
        <dbReference type="PROSITE" id="PS50016"/>
    </source>
</evidence>
<evidence type="ECO:0000256" key="6">
    <source>
        <dbReference type="SAM" id="MobiDB-lite"/>
    </source>
</evidence>
<dbReference type="EnsemblMetazoa" id="XM_019994499.1">
    <property type="protein sequence ID" value="XP_019850058.1"/>
    <property type="gene ID" value="LOC109580915"/>
</dbReference>
<evidence type="ECO:0000313" key="9">
    <source>
        <dbReference type="EnsemblMetazoa" id="Aqu2.1.36508_001"/>
    </source>
</evidence>
<evidence type="ECO:0000256" key="3">
    <source>
        <dbReference type="ARBA" id="ARBA00022833"/>
    </source>
</evidence>
<dbReference type="EnsemblMetazoa" id="XM_019994498.1">
    <property type="protein sequence ID" value="XP_019850057.1"/>
    <property type="gene ID" value="LOC109580915"/>
</dbReference>
<sequence length="752" mass="82794">MADQDGSIMQKIQAITAPPHPSPTSKQRRGKSKPVNNTQSTNPRQSGIDNHPYCDACGDGGDLLCCERCPASFHFICCDPPLDPLNLPEGEWVCNSCRPLPSNIECHHNELFRPLLTQACCENPLIFYLPPDMMRMTKFHDVKQERRQLQNDSTMILHCYLCNKSSRHGPMLSCDFCPLSYHMDCLTPPITDTPLPASWMCPNHVEHSVAGLHDVRLSVRKKALERCRAEISRQSIKIDFLNKIKKIPHHKRNTDRTNRRTTEVPAAIKDLYARPLVDTASVPPLSHLLLTATEQLELLRREGERERESVHFPPVQPLTMEQNEWTTRRVMETQPLPLHSSTTTDLQEILGTKPSPPPPPPICNGTAPGDLPSNNRLPTHPSQIIPNLDAMDEKFVRLLATQRLQQILGSASNTPGDTLAPPTVNKTLNGLRLQDTPLAPPTISLQNKKSAKKGVKRKRDFESVCILCPLATAGPAIPLLTTSVSIGSGSDMDVCLARYGHCNYISSHHACLIIDKETGEYELINYSEHGSIVDGVLYSCDFSEKAPPREEPMLFLDDVLAIGDGRRALNAKRRLEAARANLKDQERAKTALSAALKLSKSINKECVIDSSRLPESLKRQQNYSSSSSEPPSSPESSCNEFPSHVPTSTSNSSESRTNENHNVSSSSATSLSQSSNKNLTTSSSSSTALKSSCLCKRSASSLIGGSGKGWEGSALVFHGSKLRFGCIQLVLSISDRPGHSELLHALMDAHLL</sequence>
<evidence type="ECO:0000259" key="7">
    <source>
        <dbReference type="PROSITE" id="PS50006"/>
    </source>
</evidence>
<dbReference type="CDD" id="cd15533">
    <property type="entry name" value="PHD1_PHF12"/>
    <property type="match status" value="1"/>
</dbReference>
<dbReference type="PROSITE" id="PS01359">
    <property type="entry name" value="ZF_PHD_1"/>
    <property type="match status" value="1"/>
</dbReference>
<dbReference type="SMART" id="SM00249">
    <property type="entry name" value="PHD"/>
    <property type="match status" value="2"/>
</dbReference>
<dbReference type="InterPro" id="IPR042163">
    <property type="entry name" value="PHF12"/>
</dbReference>
<dbReference type="eggNOG" id="KOG4299">
    <property type="taxonomic scope" value="Eukaryota"/>
</dbReference>
<evidence type="ECO:0000256" key="4">
    <source>
        <dbReference type="PROSITE-ProRule" id="PRU00146"/>
    </source>
</evidence>
<dbReference type="InterPro" id="IPR011011">
    <property type="entry name" value="Znf_FYVE_PHD"/>
</dbReference>
<dbReference type="InterPro" id="IPR013083">
    <property type="entry name" value="Znf_RING/FYVE/PHD"/>
</dbReference>
<feature type="compositionally biased region" description="Low complexity" evidence="6">
    <location>
        <begin position="624"/>
        <end position="637"/>
    </location>
</feature>
<dbReference type="GO" id="GO:0000122">
    <property type="term" value="P:negative regulation of transcription by RNA polymerase II"/>
    <property type="evidence" value="ECO:0007669"/>
    <property type="project" value="TreeGrafter"/>
</dbReference>
<feature type="region of interest" description="Disordered" evidence="6">
    <location>
        <begin position="1"/>
        <end position="45"/>
    </location>
</feature>
<evidence type="ECO:0000256" key="1">
    <source>
        <dbReference type="ARBA" id="ARBA00022723"/>
    </source>
</evidence>
<keyword evidence="1" id="KW-0479">Metal-binding</keyword>
<dbReference type="GO" id="GO:0070822">
    <property type="term" value="C:Sin3-type complex"/>
    <property type="evidence" value="ECO:0007669"/>
    <property type="project" value="TreeGrafter"/>
</dbReference>
<reference evidence="9" key="2">
    <citation type="submission" date="2017-05" db="UniProtKB">
        <authorList>
            <consortium name="EnsemblMetazoa"/>
        </authorList>
    </citation>
    <scope>IDENTIFICATION</scope>
</reference>
<proteinExistence type="predicted"/>
<dbReference type="EnsemblMetazoa" id="Aqu2.1.36508_001">
    <property type="protein sequence ID" value="Aqu2.1.36508_001"/>
    <property type="gene ID" value="Aqu2.1.36508"/>
</dbReference>
<organism evidence="9">
    <name type="scientific">Amphimedon queenslandica</name>
    <name type="common">Sponge</name>
    <dbReference type="NCBI Taxonomy" id="400682"/>
    <lineage>
        <taxon>Eukaryota</taxon>
        <taxon>Metazoa</taxon>
        <taxon>Porifera</taxon>
        <taxon>Demospongiae</taxon>
        <taxon>Heteroscleromorpha</taxon>
        <taxon>Haplosclerida</taxon>
        <taxon>Niphatidae</taxon>
        <taxon>Amphimedon</taxon>
    </lineage>
</organism>
<dbReference type="Gene3D" id="2.60.200.20">
    <property type="match status" value="1"/>
</dbReference>
<keyword evidence="2 4" id="KW-0863">Zinc-finger</keyword>
<feature type="domain" description="FHA" evidence="7">
    <location>
        <begin position="484"/>
        <end position="538"/>
    </location>
</feature>
<dbReference type="Pfam" id="PF00628">
    <property type="entry name" value="PHD"/>
    <property type="match status" value="2"/>
</dbReference>
<feature type="coiled-coil region" evidence="5">
    <location>
        <begin position="565"/>
        <end position="595"/>
    </location>
</feature>
<dbReference type="PROSITE" id="PS50016">
    <property type="entry name" value="ZF_PHD_2"/>
    <property type="match status" value="2"/>
</dbReference>
<feature type="compositionally biased region" description="Polar residues" evidence="6">
    <location>
        <begin position="34"/>
        <end position="45"/>
    </location>
</feature>
<evidence type="ECO:0008006" key="11">
    <source>
        <dbReference type="Google" id="ProtNLM"/>
    </source>
</evidence>
<dbReference type="PROSITE" id="PS50006">
    <property type="entry name" value="FHA_DOMAIN"/>
    <property type="match status" value="1"/>
</dbReference>
<feature type="domain" description="PHD-type" evidence="8">
    <location>
        <begin position="156"/>
        <end position="207"/>
    </location>
</feature>
<protein>
    <recommendedName>
        <fullName evidence="11">PHD-type domain-containing protein</fullName>
    </recommendedName>
</protein>
<dbReference type="GO" id="GO:0003714">
    <property type="term" value="F:transcription corepressor activity"/>
    <property type="evidence" value="ECO:0007669"/>
    <property type="project" value="InterPro"/>
</dbReference>
<keyword evidence="10" id="KW-1185">Reference proteome</keyword>
<dbReference type="Gene3D" id="3.30.40.10">
    <property type="entry name" value="Zinc/RING finger domain, C3HC4 (zinc finger)"/>
    <property type="match status" value="2"/>
</dbReference>
<evidence type="ECO:0000256" key="5">
    <source>
        <dbReference type="SAM" id="Coils"/>
    </source>
</evidence>
<reference evidence="10" key="1">
    <citation type="journal article" date="2010" name="Nature">
        <title>The Amphimedon queenslandica genome and the evolution of animal complexity.</title>
        <authorList>
            <person name="Srivastava M."/>
            <person name="Simakov O."/>
            <person name="Chapman J."/>
            <person name="Fahey B."/>
            <person name="Gauthier M.E."/>
            <person name="Mitros T."/>
            <person name="Richards G.S."/>
            <person name="Conaco C."/>
            <person name="Dacre M."/>
            <person name="Hellsten U."/>
            <person name="Larroux C."/>
            <person name="Putnam N.H."/>
            <person name="Stanke M."/>
            <person name="Adamska M."/>
            <person name="Darling A."/>
            <person name="Degnan S.M."/>
            <person name="Oakley T.H."/>
            <person name="Plachetzki D.C."/>
            <person name="Zhai Y."/>
            <person name="Adamski M."/>
            <person name="Calcino A."/>
            <person name="Cummins S.F."/>
            <person name="Goodstein D.M."/>
            <person name="Harris C."/>
            <person name="Jackson D.J."/>
            <person name="Leys S.P."/>
            <person name="Shu S."/>
            <person name="Woodcroft B.J."/>
            <person name="Vervoort M."/>
            <person name="Kosik K.S."/>
            <person name="Manning G."/>
            <person name="Degnan B.M."/>
            <person name="Rokhsar D.S."/>
        </authorList>
    </citation>
    <scope>NUCLEOTIDE SEQUENCE [LARGE SCALE GENOMIC DNA]</scope>
</reference>
<gene>
    <name evidence="9" type="primary">109580915</name>
</gene>
<evidence type="ECO:0000256" key="2">
    <source>
        <dbReference type="ARBA" id="ARBA00022771"/>
    </source>
</evidence>
<dbReference type="GO" id="GO:0008270">
    <property type="term" value="F:zinc ion binding"/>
    <property type="evidence" value="ECO:0007669"/>
    <property type="project" value="UniProtKB-KW"/>
</dbReference>
<dbReference type="AlphaFoldDB" id="A0A1X7V939"/>
<dbReference type="InParanoid" id="A0A1X7V939"/>
<dbReference type="STRING" id="400682.A0A1X7V939"/>
<keyword evidence="5" id="KW-0175">Coiled coil</keyword>
<keyword evidence="3" id="KW-0862">Zinc</keyword>
<dbReference type="PANTHER" id="PTHR46309">
    <property type="entry name" value="PHD FINGER PROTEIN 12"/>
    <property type="match status" value="1"/>
</dbReference>
<feature type="domain" description="PHD-type" evidence="8">
    <location>
        <begin position="51"/>
        <end position="100"/>
    </location>
</feature>
<name>A0A1X7V939_AMPQE</name>
<dbReference type="InterPro" id="IPR019786">
    <property type="entry name" value="Zinc_finger_PHD-type_CS"/>
</dbReference>
<dbReference type="CDD" id="cd22703">
    <property type="entry name" value="FHA_PHF12"/>
    <property type="match status" value="1"/>
</dbReference>
<dbReference type="PANTHER" id="PTHR46309:SF1">
    <property type="entry name" value="PHD FINGER PROTEIN 12"/>
    <property type="match status" value="1"/>
</dbReference>
<dbReference type="InterPro" id="IPR001965">
    <property type="entry name" value="Znf_PHD"/>
</dbReference>
<dbReference type="InterPro" id="IPR008984">
    <property type="entry name" value="SMAD_FHA_dom_sf"/>
</dbReference>
<accession>A0A1X7V939</accession>
<dbReference type="SUPFAM" id="SSF57903">
    <property type="entry name" value="FYVE/PHD zinc finger"/>
    <property type="match status" value="2"/>
</dbReference>
<dbReference type="InterPro" id="IPR019787">
    <property type="entry name" value="Znf_PHD-finger"/>
</dbReference>
<dbReference type="Pfam" id="PF00498">
    <property type="entry name" value="FHA"/>
    <property type="match status" value="1"/>
</dbReference>
<dbReference type="Proteomes" id="UP000007879">
    <property type="component" value="Unassembled WGS sequence"/>
</dbReference>
<feature type="compositionally biased region" description="Low complexity" evidence="6">
    <location>
        <begin position="664"/>
        <end position="685"/>
    </location>
</feature>